<organism evidence="1 2">
    <name type="scientific">Paracoccus jeotgali</name>
    <dbReference type="NCBI Taxonomy" id="2065379"/>
    <lineage>
        <taxon>Bacteria</taxon>
        <taxon>Pseudomonadati</taxon>
        <taxon>Pseudomonadota</taxon>
        <taxon>Alphaproteobacteria</taxon>
        <taxon>Rhodobacterales</taxon>
        <taxon>Paracoccaceae</taxon>
        <taxon>Paracoccus</taxon>
    </lineage>
</organism>
<dbReference type="EMBL" id="CP025583">
    <property type="protein sequence ID" value="AUM75363.1"/>
    <property type="molecule type" value="Genomic_DNA"/>
</dbReference>
<sequence>MLVIGPVDEAIWHFIGLFRISEEAGRMRVDYDPMLGRLQDQQLDPIPTQDYVPVLLATKGDFEASFRNIVTPTLPAPTAEGVELSWIAPTAPMKVWSGGPWVSLPAGDSVASAAGAAAPVHWVLTPPGSVVAVILQQNALFDDDFLNPSEFGDALIPDTAILARLETLTEAAQALGVSLALELPEHESDFVAMAAQVQQASVEAMDAEAPAGAVVAQIHGEDTIGLHINGELAEERPEVDSLKPVYLRPQPEPEDDAAPDDGPAHEVVAGANVLVNQVALTASWISAPVLYVAGQSISHNLISQVNVVSDMDSIHVGGFGSGPVSGRIGGEGTTQSFNMASITVVSTSGTGTASTGHAGGGPIYAVATLDASLISLNWVDQRNFVSDNDVASLTLTGSETLLVTGANGVTSTISLLELGAQFDVIVVDGSMININAVLQTNVLLDDDRISVSGANGVSISSGDNLLVNDAVIYQSGAMQGGQLTQVQMQNLAHPPGTDLSLPAVTLQDPALAGLDVVRVLHITGDLVSMNVIRQTNILGDSDQIQLSLSEAQQAMGDAAHLSVVTGSNMLVNAATLAEFGVDATVHTGQGYYSDALLHQAELISTDDPLAPGAGALASEAVLFLADSMLGDDDPGGGDVTFGPMAAMTSVPADVMQTVLS</sequence>
<reference evidence="2" key="1">
    <citation type="submission" date="2017-12" db="EMBL/GenBank/DDBJ databases">
        <title>Genomic analysis of Paracoccus sp. CBA4604.</title>
        <authorList>
            <person name="Roh S.W."/>
            <person name="Kim J.Y."/>
            <person name="Kim J.S."/>
        </authorList>
    </citation>
    <scope>NUCLEOTIDE SEQUENCE [LARGE SCALE GENOMIC DNA]</scope>
    <source>
        <strain evidence="2">CBA4604</strain>
    </source>
</reference>
<gene>
    <name evidence="1" type="ORF">CYR75_14610</name>
</gene>
<name>A0A2K9MIB4_9RHOB</name>
<dbReference type="Proteomes" id="UP000234882">
    <property type="component" value="Chromosome"/>
</dbReference>
<dbReference type="KEGG" id="paru:CYR75_14610"/>
<protein>
    <recommendedName>
        <fullName evidence="3">Type I secretion protein</fullName>
    </recommendedName>
</protein>
<evidence type="ECO:0000313" key="1">
    <source>
        <dbReference type="EMBL" id="AUM75363.1"/>
    </source>
</evidence>
<dbReference type="AlphaFoldDB" id="A0A2K9MIB4"/>
<evidence type="ECO:0000313" key="2">
    <source>
        <dbReference type="Proteomes" id="UP000234882"/>
    </source>
</evidence>
<evidence type="ECO:0008006" key="3">
    <source>
        <dbReference type="Google" id="ProtNLM"/>
    </source>
</evidence>
<accession>A0A2K9MIB4</accession>
<keyword evidence="2" id="KW-1185">Reference proteome</keyword>
<proteinExistence type="predicted"/>